<evidence type="ECO:0000256" key="1">
    <source>
        <dbReference type="ARBA" id="ARBA00009437"/>
    </source>
</evidence>
<comment type="similarity">
    <text evidence="1">Belongs to the LysR transcriptional regulatory family.</text>
</comment>
<evidence type="ECO:0000313" key="7">
    <source>
        <dbReference type="Proteomes" id="UP001374803"/>
    </source>
</evidence>
<keyword evidence="7" id="KW-1185">Reference proteome</keyword>
<dbReference type="InterPro" id="IPR036390">
    <property type="entry name" value="WH_DNA-bd_sf"/>
</dbReference>
<dbReference type="InterPro" id="IPR058163">
    <property type="entry name" value="LysR-type_TF_proteobact-type"/>
</dbReference>
<evidence type="ECO:0000256" key="4">
    <source>
        <dbReference type="ARBA" id="ARBA00023163"/>
    </source>
</evidence>
<keyword evidence="4" id="KW-0804">Transcription</keyword>
<dbReference type="Pfam" id="PF00126">
    <property type="entry name" value="HTH_1"/>
    <property type="match status" value="1"/>
</dbReference>
<evidence type="ECO:0000313" key="6">
    <source>
        <dbReference type="EMBL" id="WXB00416.1"/>
    </source>
</evidence>
<gene>
    <name evidence="6" type="ORF">LVJ94_26270</name>
</gene>
<dbReference type="PRINTS" id="PR00039">
    <property type="entry name" value="HTHLYSR"/>
</dbReference>
<accession>A0ABZ2KTP4</accession>
<evidence type="ECO:0000256" key="3">
    <source>
        <dbReference type="ARBA" id="ARBA00023125"/>
    </source>
</evidence>
<dbReference type="Gene3D" id="3.40.190.290">
    <property type="match status" value="1"/>
</dbReference>
<dbReference type="EMBL" id="CP089983">
    <property type="protein sequence ID" value="WXB00416.1"/>
    <property type="molecule type" value="Genomic_DNA"/>
</dbReference>
<dbReference type="Gene3D" id="1.10.10.10">
    <property type="entry name" value="Winged helix-like DNA-binding domain superfamily/Winged helix DNA-binding domain"/>
    <property type="match status" value="1"/>
</dbReference>
<dbReference type="PANTHER" id="PTHR30537:SF5">
    <property type="entry name" value="HTH-TYPE TRANSCRIPTIONAL ACTIVATOR TTDR-RELATED"/>
    <property type="match status" value="1"/>
</dbReference>
<feature type="domain" description="HTH lysR-type" evidence="5">
    <location>
        <begin position="1"/>
        <end position="59"/>
    </location>
</feature>
<dbReference type="SUPFAM" id="SSF53850">
    <property type="entry name" value="Periplasmic binding protein-like II"/>
    <property type="match status" value="1"/>
</dbReference>
<keyword evidence="3" id="KW-0238">DNA-binding</keyword>
<evidence type="ECO:0000259" key="5">
    <source>
        <dbReference type="PROSITE" id="PS50931"/>
    </source>
</evidence>
<dbReference type="Pfam" id="PF03466">
    <property type="entry name" value="LysR_substrate"/>
    <property type="match status" value="1"/>
</dbReference>
<protein>
    <submittedName>
        <fullName evidence="6">LysR substrate-binding domain-containing protein</fullName>
    </submittedName>
</protein>
<name>A0ABZ2KTP4_9BACT</name>
<dbReference type="RefSeq" id="WP_394830016.1">
    <property type="nucleotide sequence ID" value="NZ_CP089929.1"/>
</dbReference>
<dbReference type="PANTHER" id="PTHR30537">
    <property type="entry name" value="HTH-TYPE TRANSCRIPTIONAL REGULATOR"/>
    <property type="match status" value="1"/>
</dbReference>
<proteinExistence type="inferred from homology"/>
<dbReference type="InterPro" id="IPR036388">
    <property type="entry name" value="WH-like_DNA-bd_sf"/>
</dbReference>
<reference evidence="6" key="1">
    <citation type="submission" date="2021-12" db="EMBL/GenBank/DDBJ databases">
        <title>Discovery of the Pendulisporaceae a myxobacterial family with distinct sporulation behavior and unique specialized metabolism.</title>
        <authorList>
            <person name="Garcia R."/>
            <person name="Popoff A."/>
            <person name="Bader C.D."/>
            <person name="Loehr J."/>
            <person name="Walesch S."/>
            <person name="Walt C."/>
            <person name="Boldt J."/>
            <person name="Bunk B."/>
            <person name="Haeckl F.J.F.P.J."/>
            <person name="Gunesch A.P."/>
            <person name="Birkelbach J."/>
            <person name="Nuebel U."/>
            <person name="Pietschmann T."/>
            <person name="Bach T."/>
            <person name="Mueller R."/>
        </authorList>
    </citation>
    <scope>NUCLEOTIDE SEQUENCE</scope>
    <source>
        <strain evidence="6">MSr11367</strain>
    </source>
</reference>
<dbReference type="SUPFAM" id="SSF46785">
    <property type="entry name" value="Winged helix' DNA-binding domain"/>
    <property type="match status" value="1"/>
</dbReference>
<dbReference type="PROSITE" id="PS50931">
    <property type="entry name" value="HTH_LYSR"/>
    <property type="match status" value="1"/>
</dbReference>
<sequence length="310" mass="33998">MDRFAALRMFVRVVEKGSFTAVARELGVGQPAVSKTMAALEKDLGMTLLHRTSRSLAITQPGQRLFDDLRPLLGELDQAVERAVRGDRAPAGSVRIGVAPGFASLYAVPAARVLRTRYPEISLELVVSERHVDLVAENIDLAIRAGELRDASVLAQRVGETPLLVVASKSYLDRHREPRIPADLEQHERIVSVLRGVRRPWRFRGVHPNIVHPSRVSLLTNNAEEIRAAVLADLGFAQVPGWLVAHDLTAGTICAVLRAYEPPPVRISLVRPPRRMPARVRAVADVFLHELAREPLLGMGAPQGAKAEAK</sequence>
<evidence type="ECO:0000256" key="2">
    <source>
        <dbReference type="ARBA" id="ARBA00023015"/>
    </source>
</evidence>
<dbReference type="Proteomes" id="UP001374803">
    <property type="component" value="Chromosome"/>
</dbReference>
<keyword evidence="2" id="KW-0805">Transcription regulation</keyword>
<organism evidence="6 7">
    <name type="scientific">Pendulispora rubella</name>
    <dbReference type="NCBI Taxonomy" id="2741070"/>
    <lineage>
        <taxon>Bacteria</taxon>
        <taxon>Pseudomonadati</taxon>
        <taxon>Myxococcota</taxon>
        <taxon>Myxococcia</taxon>
        <taxon>Myxococcales</taxon>
        <taxon>Sorangiineae</taxon>
        <taxon>Pendulisporaceae</taxon>
        <taxon>Pendulispora</taxon>
    </lineage>
</organism>
<dbReference type="InterPro" id="IPR000847">
    <property type="entry name" value="LysR_HTH_N"/>
</dbReference>
<dbReference type="InterPro" id="IPR005119">
    <property type="entry name" value="LysR_subst-bd"/>
</dbReference>
<dbReference type="CDD" id="cd08422">
    <property type="entry name" value="PBP2_CrgA_like"/>
    <property type="match status" value="1"/>
</dbReference>